<reference evidence="1 2" key="1">
    <citation type="submission" date="2019-07" db="EMBL/GenBank/DDBJ databases">
        <title>Novel species of Flavobacterium.</title>
        <authorList>
            <person name="Liu Q."/>
            <person name="Xin Y.-H."/>
        </authorList>
    </citation>
    <scope>NUCLEOTIDE SEQUENCE [LARGE SCALE GENOMIC DNA]</scope>
    <source>
        <strain evidence="1 2">LB3P56</strain>
    </source>
</reference>
<gene>
    <name evidence="1" type="ORF">FNW17_13540</name>
</gene>
<evidence type="ECO:0000313" key="1">
    <source>
        <dbReference type="EMBL" id="TRX16408.1"/>
    </source>
</evidence>
<dbReference type="Proteomes" id="UP000318585">
    <property type="component" value="Unassembled WGS sequence"/>
</dbReference>
<name>A0A553C7B3_9FLAO</name>
<proteinExistence type="predicted"/>
<dbReference type="AlphaFoldDB" id="A0A553C7B3"/>
<keyword evidence="2" id="KW-1185">Reference proteome</keyword>
<organism evidence="1 2">
    <name type="scientific">Flavobacterium franklandianum</name>
    <dbReference type="NCBI Taxonomy" id="2594430"/>
    <lineage>
        <taxon>Bacteria</taxon>
        <taxon>Pseudomonadati</taxon>
        <taxon>Bacteroidota</taxon>
        <taxon>Flavobacteriia</taxon>
        <taxon>Flavobacteriales</taxon>
        <taxon>Flavobacteriaceae</taxon>
        <taxon>Flavobacterium</taxon>
    </lineage>
</organism>
<comment type="caution">
    <text evidence="1">The sequence shown here is derived from an EMBL/GenBank/DDBJ whole genome shotgun (WGS) entry which is preliminary data.</text>
</comment>
<evidence type="ECO:0008006" key="3">
    <source>
        <dbReference type="Google" id="ProtNLM"/>
    </source>
</evidence>
<evidence type="ECO:0000313" key="2">
    <source>
        <dbReference type="Proteomes" id="UP000318585"/>
    </source>
</evidence>
<protein>
    <recommendedName>
        <fullName evidence="3">Addiction module component</fullName>
    </recommendedName>
</protein>
<dbReference type="EMBL" id="VJZR01000014">
    <property type="protein sequence ID" value="TRX16408.1"/>
    <property type="molecule type" value="Genomic_DNA"/>
</dbReference>
<accession>A0A553C7B3</accession>
<dbReference type="RefSeq" id="WP_144071912.1">
    <property type="nucleotide sequence ID" value="NZ_VJZR01000014.1"/>
</dbReference>
<sequence length="88" mass="10069">MNIAELKLGIIAQIIATDDTALLNKIQGIINDFESNSLVNEPALTYERIRVFSDEEQRKINLAVQQYENGECISDEDAQKEIQEWLED</sequence>
<dbReference type="OrthoDB" id="1363181at2"/>